<feature type="region of interest" description="Disordered" evidence="1">
    <location>
        <begin position="390"/>
        <end position="433"/>
    </location>
</feature>
<keyword evidence="2" id="KW-0472">Membrane</keyword>
<dbReference type="Pfam" id="PF07863">
    <property type="entry name" value="CtnDOT_TraJ"/>
    <property type="match status" value="1"/>
</dbReference>
<gene>
    <name evidence="4" type="ORF">VB776_08565</name>
</gene>
<feature type="domain" description="Conjugative transposon TraJ C-terminal" evidence="3">
    <location>
        <begin position="2"/>
        <end position="264"/>
    </location>
</feature>
<feature type="transmembrane region" description="Helical" evidence="2">
    <location>
        <begin position="311"/>
        <end position="332"/>
    </location>
</feature>
<keyword evidence="2" id="KW-0812">Transmembrane</keyword>
<feature type="transmembrane region" description="Helical" evidence="2">
    <location>
        <begin position="215"/>
        <end position="234"/>
    </location>
</feature>
<organism evidence="4 5">
    <name type="scientific">Arcicella gelida</name>
    <dbReference type="NCBI Taxonomy" id="2984195"/>
    <lineage>
        <taxon>Bacteria</taxon>
        <taxon>Pseudomonadati</taxon>
        <taxon>Bacteroidota</taxon>
        <taxon>Cytophagia</taxon>
        <taxon>Cytophagales</taxon>
        <taxon>Flectobacillaceae</taxon>
        <taxon>Arcicella</taxon>
    </lineage>
</organism>
<evidence type="ECO:0000256" key="2">
    <source>
        <dbReference type="SAM" id="Phobius"/>
    </source>
</evidence>
<evidence type="ECO:0000313" key="4">
    <source>
        <dbReference type="EMBL" id="MEA5402964.1"/>
    </source>
</evidence>
<keyword evidence="2" id="KW-1133">Transmembrane helix</keyword>
<accession>A0ABU5S388</accession>
<dbReference type="Proteomes" id="UP001303899">
    <property type="component" value="Unassembled WGS sequence"/>
</dbReference>
<protein>
    <recommendedName>
        <fullName evidence="3">Conjugative transposon TraJ C-terminal domain-containing protein</fullName>
    </recommendedName>
</protein>
<dbReference type="EMBL" id="JAYGIL010000008">
    <property type="protein sequence ID" value="MEA5402964.1"/>
    <property type="molecule type" value="Genomic_DNA"/>
</dbReference>
<evidence type="ECO:0000256" key="1">
    <source>
        <dbReference type="SAM" id="MobiDB-lite"/>
    </source>
</evidence>
<name>A0ABU5S388_9BACT</name>
<comment type="caution">
    <text evidence="4">The sequence shown here is derived from an EMBL/GenBank/DDBJ whole genome shotgun (WGS) entry which is preliminary data.</text>
</comment>
<proteinExistence type="predicted"/>
<feature type="compositionally biased region" description="Polar residues" evidence="1">
    <location>
        <begin position="418"/>
        <end position="433"/>
    </location>
</feature>
<feature type="transmembrane region" description="Helical" evidence="2">
    <location>
        <begin position="246"/>
        <end position="265"/>
    </location>
</feature>
<reference evidence="4 5" key="1">
    <citation type="submission" date="2023-12" db="EMBL/GenBank/DDBJ databases">
        <title>Novel species of the genus Arcicella isolated from rivers.</title>
        <authorList>
            <person name="Lu H."/>
        </authorList>
    </citation>
    <scope>NUCLEOTIDE SEQUENCE [LARGE SCALE GENOMIC DNA]</scope>
    <source>
        <strain evidence="4 5">DC2W</strain>
    </source>
</reference>
<feature type="transmembrane region" description="Helical" evidence="2">
    <location>
        <begin position="20"/>
        <end position="42"/>
    </location>
</feature>
<dbReference type="InterPro" id="IPR012424">
    <property type="entry name" value="Conjugative_transposon_TraJ_C"/>
</dbReference>
<evidence type="ECO:0000259" key="3">
    <source>
        <dbReference type="Pfam" id="PF07863"/>
    </source>
</evidence>
<dbReference type="RefSeq" id="WP_323328030.1">
    <property type="nucleotide sequence ID" value="NZ_JAYGIL010000008.1"/>
</dbReference>
<keyword evidence="5" id="KW-1185">Reference proteome</keyword>
<feature type="transmembrane region" description="Helical" evidence="2">
    <location>
        <begin position="183"/>
        <end position="208"/>
    </location>
</feature>
<evidence type="ECO:0000313" key="5">
    <source>
        <dbReference type="Proteomes" id="UP001303899"/>
    </source>
</evidence>
<sequence length="433" mass="46404">MDISALISEINVITSDIKSAFSPFITVGRSIAGIGSLFWVFIKMWRIMASGEVDGLATHLEALVRPFMLAMLLIFYNTTLSLCDFLLSPVGASTQGWAISYMEQNQVLEEQYKIDLEKTIKDNQTVEADNINNTSSNGTNSPVEQDEGFLDDIKNAVSDGLGTVKQTVSNIYYNVKLFTSVSWWIGMIVGIINALINVALQISYLAVLTMQNINLAILMAFGPIAIGLSIFHAFSDNWKNFYANYVGKLLWFPVANMCLAIAYRLKNISDQNAYEVLLKFAENTHILGGTIIGGSLATANSTLEAYNTIQYIDWTPVFLSIGVTIIGCFAVLKTPSLVTLIVSGASGGMTNSPISGSTFVAATSFLALKTAQTISKPIAEAAQTIKAAAPQMARASGDGGGNSGGNSNTSKIYGLPQSGANTQSNSSKPANQV</sequence>